<evidence type="ECO:0000256" key="5">
    <source>
        <dbReference type="ARBA" id="ARBA00022840"/>
    </source>
</evidence>
<evidence type="ECO:0000259" key="6">
    <source>
        <dbReference type="Pfam" id="PF00501"/>
    </source>
</evidence>
<protein>
    <recommendedName>
        <fullName evidence="10">Acetyl-CoA synthetase-like protein</fullName>
    </recommendedName>
</protein>
<sequence length="520" mass="57811">MYYKPNRHVDLPSTDLLTWIFGNEACHEPDRPLYIDALDPTRRLTFSQARSAIRSMIKGLRSLGIKRGSCVCLHTFNIYYPLLFLAVIGAGGVFVGSNPGYKELELTSLLETSKASLIITAPDLLPTVQNVTHQLQISDSRVLVFGEACDTPNGFRSWNELFQHGEDDWVRFDNEKTAKETPACLVTTSGTTGMPKMAVLSHHAWVALNCVIDDPDPKPYEIKRLIFLPMFHTFAAPLSHLAPLREGHTTYIMPRFSMSQFINAVERFDITEVLLVPPMIVSFVTSTTPRNFLKHIRFVWCGGAPLEGAVVQQMYRLLAPDACIAQVYGMTEAGWISTLKWPERDESGSVGRLLPNVEAKLINEHGVFVREPGKRGEICVRGPRLMTGYLGNPKASADSFIDGWLKTGDVGTIDKLGRIFIVDRQKDLIKVRGWQVAPAELEGVLRTHPHIIDAAVIGVKYNNSEAPKAFVVRDCHSLSEEAVKAYIATLLVGYKHLDGGVCFVDSIPKSPSGKILRKLL</sequence>
<evidence type="ECO:0000259" key="7">
    <source>
        <dbReference type="Pfam" id="PF13193"/>
    </source>
</evidence>
<organism evidence="8 9">
    <name type="scientific">Endocarpon pusillum</name>
    <dbReference type="NCBI Taxonomy" id="364733"/>
    <lineage>
        <taxon>Eukaryota</taxon>
        <taxon>Fungi</taxon>
        <taxon>Dikarya</taxon>
        <taxon>Ascomycota</taxon>
        <taxon>Pezizomycotina</taxon>
        <taxon>Eurotiomycetes</taxon>
        <taxon>Chaetothyriomycetidae</taxon>
        <taxon>Verrucariales</taxon>
        <taxon>Verrucariaceae</taxon>
        <taxon>Endocarpon</taxon>
    </lineage>
</organism>
<reference evidence="8" key="1">
    <citation type="submission" date="2020-02" db="EMBL/GenBank/DDBJ databases">
        <authorList>
            <person name="Palmer J.M."/>
        </authorList>
    </citation>
    <scope>NUCLEOTIDE SEQUENCE</scope>
    <source>
        <strain evidence="8">EPUS1.4</strain>
        <tissue evidence="8">Thallus</tissue>
    </source>
</reference>
<evidence type="ECO:0000256" key="3">
    <source>
        <dbReference type="ARBA" id="ARBA00022598"/>
    </source>
</evidence>
<proteinExistence type="inferred from homology"/>
<dbReference type="Gene3D" id="3.40.50.12780">
    <property type="entry name" value="N-terminal domain of ligase-like"/>
    <property type="match status" value="1"/>
</dbReference>
<evidence type="ECO:0000256" key="4">
    <source>
        <dbReference type="ARBA" id="ARBA00022741"/>
    </source>
</evidence>
<feature type="domain" description="AMP-dependent synthetase/ligase" evidence="6">
    <location>
        <begin position="27"/>
        <end position="390"/>
    </location>
</feature>
<evidence type="ECO:0000256" key="1">
    <source>
        <dbReference type="ARBA" id="ARBA00005179"/>
    </source>
</evidence>
<keyword evidence="3" id="KW-0436">Ligase</keyword>
<gene>
    <name evidence="8" type="ORF">GJ744_005380</name>
</gene>
<accession>A0A8H7E5F7</accession>
<dbReference type="InterPro" id="IPR020845">
    <property type="entry name" value="AMP-binding_CS"/>
</dbReference>
<dbReference type="AlphaFoldDB" id="A0A8H7E5F7"/>
<dbReference type="PANTHER" id="PTHR24096">
    <property type="entry name" value="LONG-CHAIN-FATTY-ACID--COA LIGASE"/>
    <property type="match status" value="1"/>
</dbReference>
<keyword evidence="9" id="KW-1185">Reference proteome</keyword>
<dbReference type="PROSITE" id="PS00455">
    <property type="entry name" value="AMP_BINDING"/>
    <property type="match status" value="1"/>
</dbReference>
<dbReference type="OrthoDB" id="6509636at2759"/>
<dbReference type="InterPro" id="IPR045851">
    <property type="entry name" value="AMP-bd_C_sf"/>
</dbReference>
<dbReference type="InterPro" id="IPR042099">
    <property type="entry name" value="ANL_N_sf"/>
</dbReference>
<dbReference type="SUPFAM" id="SSF56801">
    <property type="entry name" value="Acetyl-CoA synthetase-like"/>
    <property type="match status" value="1"/>
</dbReference>
<dbReference type="CDD" id="cd05911">
    <property type="entry name" value="Firefly_Luc_like"/>
    <property type="match status" value="1"/>
</dbReference>
<dbReference type="Proteomes" id="UP000606974">
    <property type="component" value="Unassembled WGS sequence"/>
</dbReference>
<comment type="caution">
    <text evidence="8">The sequence shown here is derived from an EMBL/GenBank/DDBJ whole genome shotgun (WGS) entry which is preliminary data.</text>
</comment>
<dbReference type="GO" id="GO:0019748">
    <property type="term" value="P:secondary metabolic process"/>
    <property type="evidence" value="ECO:0007669"/>
    <property type="project" value="TreeGrafter"/>
</dbReference>
<dbReference type="GO" id="GO:0016405">
    <property type="term" value="F:CoA-ligase activity"/>
    <property type="evidence" value="ECO:0007669"/>
    <property type="project" value="TreeGrafter"/>
</dbReference>
<evidence type="ECO:0000313" key="9">
    <source>
        <dbReference type="Proteomes" id="UP000606974"/>
    </source>
</evidence>
<dbReference type="EMBL" id="JAACFV010000023">
    <property type="protein sequence ID" value="KAF7511149.1"/>
    <property type="molecule type" value="Genomic_DNA"/>
</dbReference>
<evidence type="ECO:0000256" key="2">
    <source>
        <dbReference type="ARBA" id="ARBA00006432"/>
    </source>
</evidence>
<keyword evidence="4" id="KW-0547">Nucleotide-binding</keyword>
<keyword evidence="5" id="KW-0067">ATP-binding</keyword>
<dbReference type="Pfam" id="PF00501">
    <property type="entry name" value="AMP-binding"/>
    <property type="match status" value="1"/>
</dbReference>
<dbReference type="Pfam" id="PF13193">
    <property type="entry name" value="AMP-binding_C"/>
    <property type="match status" value="1"/>
</dbReference>
<dbReference type="GO" id="GO:0005524">
    <property type="term" value="F:ATP binding"/>
    <property type="evidence" value="ECO:0007669"/>
    <property type="project" value="UniProtKB-KW"/>
</dbReference>
<dbReference type="Gene3D" id="3.30.300.30">
    <property type="match status" value="1"/>
</dbReference>
<evidence type="ECO:0000313" key="8">
    <source>
        <dbReference type="EMBL" id="KAF7511149.1"/>
    </source>
</evidence>
<comment type="similarity">
    <text evidence="2">Belongs to the ATP-dependent AMP-binding enzyme family.</text>
</comment>
<name>A0A8H7E5F7_9EURO</name>
<comment type="pathway">
    <text evidence="1">Secondary metabolite biosynthesis.</text>
</comment>
<dbReference type="InterPro" id="IPR025110">
    <property type="entry name" value="AMP-bd_C"/>
</dbReference>
<evidence type="ECO:0008006" key="10">
    <source>
        <dbReference type="Google" id="ProtNLM"/>
    </source>
</evidence>
<dbReference type="PANTHER" id="PTHR24096:SF317">
    <property type="entry name" value="ADENYLATE-FORMING ENZYME AFEA"/>
    <property type="match status" value="1"/>
</dbReference>
<feature type="domain" description="AMP-binding enzyme C-terminal" evidence="7">
    <location>
        <begin position="440"/>
        <end position="514"/>
    </location>
</feature>
<dbReference type="InterPro" id="IPR000873">
    <property type="entry name" value="AMP-dep_synth/lig_dom"/>
</dbReference>